<protein>
    <submittedName>
        <fullName evidence="1">Uncharacterized protein</fullName>
    </submittedName>
</protein>
<proteinExistence type="predicted"/>
<name>A0ACC3A457_9EURO</name>
<evidence type="ECO:0000313" key="2">
    <source>
        <dbReference type="Proteomes" id="UP001172386"/>
    </source>
</evidence>
<dbReference type="EMBL" id="JAPDRQ010000109">
    <property type="protein sequence ID" value="KAJ9654924.1"/>
    <property type="molecule type" value="Genomic_DNA"/>
</dbReference>
<evidence type="ECO:0000313" key="1">
    <source>
        <dbReference type="EMBL" id="KAJ9654924.1"/>
    </source>
</evidence>
<reference evidence="1" key="1">
    <citation type="submission" date="2022-10" db="EMBL/GenBank/DDBJ databases">
        <title>Culturing micro-colonial fungi from biological soil crusts in the Mojave desert and describing Neophaeococcomyces mojavensis, and introducing the new genera and species Taxawa tesnikishii.</title>
        <authorList>
            <person name="Kurbessoian T."/>
            <person name="Stajich J.E."/>
        </authorList>
    </citation>
    <scope>NUCLEOTIDE SEQUENCE</scope>
    <source>
        <strain evidence="1">JES_112</strain>
    </source>
</reference>
<accession>A0ACC3A457</accession>
<dbReference type="Proteomes" id="UP001172386">
    <property type="component" value="Unassembled WGS sequence"/>
</dbReference>
<organism evidence="1 2">
    <name type="scientific">Neophaeococcomyces mojaviensis</name>
    <dbReference type="NCBI Taxonomy" id="3383035"/>
    <lineage>
        <taxon>Eukaryota</taxon>
        <taxon>Fungi</taxon>
        <taxon>Dikarya</taxon>
        <taxon>Ascomycota</taxon>
        <taxon>Pezizomycotina</taxon>
        <taxon>Eurotiomycetes</taxon>
        <taxon>Chaetothyriomycetidae</taxon>
        <taxon>Chaetothyriales</taxon>
        <taxon>Chaetothyriales incertae sedis</taxon>
        <taxon>Neophaeococcomyces</taxon>
    </lineage>
</organism>
<gene>
    <name evidence="1" type="ORF">H2198_006106</name>
</gene>
<sequence>MSTNTNTNTPAHNTTTTSHHDTNPSSTTGTSNIKQSHSVQESSTGASRINTDGNIVTSSDPSVHPDASIAQKLKGDVQGAVKGTVGSLQGATGAMLRNKGMEEKGLEKMHQEDERLGAKAGVMPVGSGTRETTEKAI</sequence>
<keyword evidence="2" id="KW-1185">Reference proteome</keyword>
<comment type="caution">
    <text evidence="1">The sequence shown here is derived from an EMBL/GenBank/DDBJ whole genome shotgun (WGS) entry which is preliminary data.</text>
</comment>